<dbReference type="SUPFAM" id="SSF53383">
    <property type="entry name" value="PLP-dependent transferases"/>
    <property type="match status" value="1"/>
</dbReference>
<dbReference type="GO" id="GO:0006777">
    <property type="term" value="P:Mo-molybdopterin cofactor biosynthetic process"/>
    <property type="evidence" value="ECO:0007669"/>
    <property type="project" value="UniProtKB-UniRule"/>
</dbReference>
<feature type="domain" description="MOSC" evidence="5">
    <location>
        <begin position="670"/>
        <end position="840"/>
    </location>
</feature>
<evidence type="ECO:0000256" key="3">
    <source>
        <dbReference type="ARBA" id="ARBA00023150"/>
    </source>
</evidence>
<dbReference type="PANTHER" id="PTHR14237">
    <property type="entry name" value="MOLYBDOPTERIN COFACTOR SULFURASE MOSC"/>
    <property type="match status" value="1"/>
</dbReference>
<dbReference type="InterPro" id="IPR015424">
    <property type="entry name" value="PyrdxlP-dep_Trfase"/>
</dbReference>
<dbReference type="InterPro" id="IPR015421">
    <property type="entry name" value="PyrdxlP-dep_Trfase_major"/>
</dbReference>
<proteinExistence type="inferred from homology"/>
<dbReference type="GO" id="GO:0030151">
    <property type="term" value="F:molybdenum ion binding"/>
    <property type="evidence" value="ECO:0007669"/>
    <property type="project" value="UniProtKB-UniRule"/>
</dbReference>
<dbReference type="PROSITE" id="PS51340">
    <property type="entry name" value="MOSC"/>
    <property type="match status" value="1"/>
</dbReference>
<comment type="catalytic activity">
    <reaction evidence="4">
        <text>Mo-molybdopterin + L-cysteine + AH2 = thio-Mo-molybdopterin + L-alanine + A + H2O</text>
        <dbReference type="Rhea" id="RHEA:42636"/>
        <dbReference type="ChEBI" id="CHEBI:13193"/>
        <dbReference type="ChEBI" id="CHEBI:15377"/>
        <dbReference type="ChEBI" id="CHEBI:17499"/>
        <dbReference type="ChEBI" id="CHEBI:35235"/>
        <dbReference type="ChEBI" id="CHEBI:57972"/>
        <dbReference type="ChEBI" id="CHEBI:71302"/>
        <dbReference type="ChEBI" id="CHEBI:82685"/>
        <dbReference type="EC" id="2.8.1.9"/>
    </reaction>
</comment>
<comment type="similarity">
    <text evidence="4">Belongs to the class-V pyridoxal-phosphate-dependent aminotransferase family. MOCOS subfamily.</text>
</comment>
<reference evidence="6 7" key="1">
    <citation type="submission" date="2018-06" db="EMBL/GenBank/DDBJ databases">
        <title>Complete Genomes of Monosporascus.</title>
        <authorList>
            <person name="Robinson A.J."/>
            <person name="Natvig D.O."/>
        </authorList>
    </citation>
    <scope>NUCLEOTIDE SEQUENCE [LARGE SCALE GENOMIC DNA]</scope>
    <source>
        <strain evidence="6 7">CBS 110550</strain>
    </source>
</reference>
<dbReference type="GO" id="GO:0030170">
    <property type="term" value="F:pyridoxal phosphate binding"/>
    <property type="evidence" value="ECO:0007669"/>
    <property type="project" value="UniProtKB-UniRule"/>
</dbReference>
<dbReference type="Gene3D" id="3.90.1150.10">
    <property type="entry name" value="Aspartate Aminotransferase, domain 1"/>
    <property type="match status" value="1"/>
</dbReference>
<dbReference type="Pfam" id="PF00266">
    <property type="entry name" value="Aminotran_5"/>
    <property type="match status" value="1"/>
</dbReference>
<keyword evidence="1 4" id="KW-0808">Transferase</keyword>
<dbReference type="GO" id="GO:0008265">
    <property type="term" value="F:molybdenum cofactor sulfurtransferase activity"/>
    <property type="evidence" value="ECO:0007669"/>
    <property type="project" value="UniProtKB-UniRule"/>
</dbReference>
<evidence type="ECO:0000256" key="4">
    <source>
        <dbReference type="HAMAP-Rule" id="MF_03050"/>
    </source>
</evidence>
<keyword evidence="3 4" id="KW-0501">Molybdenum cofactor biosynthesis</keyword>
<keyword evidence="7" id="KW-1185">Reference proteome</keyword>
<dbReference type="InterPro" id="IPR028886">
    <property type="entry name" value="MoCo_sulfurase"/>
</dbReference>
<dbReference type="OrthoDB" id="10264306at2759"/>
<keyword evidence="2 4" id="KW-0663">Pyridoxal phosphate</keyword>
<feature type="active site" evidence="4">
    <location>
        <position position="410"/>
    </location>
</feature>
<evidence type="ECO:0000256" key="1">
    <source>
        <dbReference type="ARBA" id="ARBA00022679"/>
    </source>
</evidence>
<evidence type="ECO:0000313" key="7">
    <source>
        <dbReference type="Proteomes" id="UP000293360"/>
    </source>
</evidence>
<dbReference type="Gene3D" id="3.40.640.10">
    <property type="entry name" value="Type I PLP-dependent aspartate aminotransferase-like (Major domain)"/>
    <property type="match status" value="1"/>
</dbReference>
<dbReference type="Pfam" id="PF03473">
    <property type="entry name" value="MOSC"/>
    <property type="match status" value="1"/>
</dbReference>
<dbReference type="InterPro" id="IPR005303">
    <property type="entry name" value="MOCOS_middle"/>
</dbReference>
<dbReference type="PANTHER" id="PTHR14237:SF80">
    <property type="entry name" value="MOLYBDENUM COFACTOR SULFURASE"/>
    <property type="match status" value="1"/>
</dbReference>
<comment type="cofactor">
    <cofactor evidence="4">
        <name>pyridoxal 5'-phosphate</name>
        <dbReference type="ChEBI" id="CHEBI:597326"/>
    </cofactor>
</comment>
<protein>
    <recommendedName>
        <fullName evidence="4">Molybdenum cofactor sulfurase</fullName>
        <shortName evidence="4">MCS</shortName>
        <shortName evidence="4">MOS</shortName>
        <shortName evidence="4">MoCo sulfurase</shortName>
        <ecNumber evidence="4">2.8.1.9</ecNumber>
    </recommendedName>
    <alternativeName>
        <fullName evidence="4">Molybdenum cofactor sulfurtransferase</fullName>
    </alternativeName>
</protein>
<dbReference type="SUPFAM" id="SSF141673">
    <property type="entry name" value="MOSC N-terminal domain-like"/>
    <property type="match status" value="1"/>
</dbReference>
<comment type="function">
    <text evidence="4">Sulfurates the molybdenum cofactor. Sulfation of molybdenum is essential for xanthine dehydrogenase (XDH) and aldehyde oxidase (ADO) enzymes in which molybdenum cofactor is liganded by 1 oxygen and 1 sulfur atom in active form.</text>
</comment>
<dbReference type="EC" id="2.8.1.9" evidence="4"/>
<dbReference type="InterPro" id="IPR015422">
    <property type="entry name" value="PyrdxlP-dep_Trfase_small"/>
</dbReference>
<evidence type="ECO:0000256" key="2">
    <source>
        <dbReference type="ARBA" id="ARBA00022898"/>
    </source>
</evidence>
<dbReference type="AlphaFoldDB" id="A0A4V1X8M2"/>
<dbReference type="EMBL" id="QJNU01001577">
    <property type="protein sequence ID" value="RYO74825.1"/>
    <property type="molecule type" value="Genomic_DNA"/>
</dbReference>
<evidence type="ECO:0000313" key="6">
    <source>
        <dbReference type="EMBL" id="RYO74825.1"/>
    </source>
</evidence>
<feature type="modified residue" description="N6-(pyridoxal phosphate)lysine" evidence="4">
    <location>
        <position position="246"/>
    </location>
</feature>
<dbReference type="InterPro" id="IPR000192">
    <property type="entry name" value="Aminotrans_V_dom"/>
</dbReference>
<dbReference type="Proteomes" id="UP000293360">
    <property type="component" value="Unassembled WGS sequence"/>
</dbReference>
<organism evidence="6 7">
    <name type="scientific">Monosporascus ibericus</name>
    <dbReference type="NCBI Taxonomy" id="155417"/>
    <lineage>
        <taxon>Eukaryota</taxon>
        <taxon>Fungi</taxon>
        <taxon>Dikarya</taxon>
        <taxon>Ascomycota</taxon>
        <taxon>Pezizomycotina</taxon>
        <taxon>Sordariomycetes</taxon>
        <taxon>Xylariomycetidae</taxon>
        <taxon>Xylariales</taxon>
        <taxon>Xylariales incertae sedis</taxon>
        <taxon>Monosporascus</taxon>
    </lineage>
</organism>
<dbReference type="InterPro" id="IPR005302">
    <property type="entry name" value="MoCF_Sase_C"/>
</dbReference>
<name>A0A4V1X8M2_9PEZI</name>
<dbReference type="STRING" id="155417.A0A4V1X8M2"/>
<dbReference type="GO" id="GO:0016829">
    <property type="term" value="F:lyase activity"/>
    <property type="evidence" value="ECO:0007669"/>
    <property type="project" value="UniProtKB-UniRule"/>
</dbReference>
<sequence>MTEDENWSYNSRIETLRDDEYPMLKGNPFIDNDGLFLRLTCDTEAIYLDHAGTTPYAKSLMDKFAADMTSNLFGNPHSASASSQTSTSRIDDIRLRVLQFFNADPLQFDLVFVANATAGIKLVADALRCAPGGFNYLYHQASHTSVVGVRQEARNSQCLDDAAIDGWLEGDHSIIGTAAHSQPTLFAYPAQSNMDGRRFPLSWAGRLRRYDQTYTLLDAASYVSTSPLDLSDADGAPDFTVLSFYKIFGFPDLGGLIVRRQATPVFQHRRYFGGGTVDMVVCLNEQWHASKTQSLHEALEDGTLPVHGIVALDSALNVHRGLFGSMQDIALHTSFLAQRLHRGLSTLRHYNGEDVCTIYSITTPEGESALQNGPIIAFNLRNPLGAWISPTEFEKLAVLKHFHIRTGGVCNPGGIASALDLQPWEMMRNFSAGFRCGNETDIIGGKPTGVIRVSLGAMSTVSDVDKFIKFIDEFYRDPSLKESLAPAMPARQDSISDLYVESITVYPIKSCGGYRVPKAAAWEVKSEGLVWDREWCLVHRGTGQALSQKRYPRMALIRPSIDFSSGLLRVSYTDTSRKKLEGEITVPLSADPTVFGPLTASRHVASRVCGEAISAQMYTSREINDFFSDILDVPCALARFPPGGLGKSMRHAKAHLQKHQNLGGKSGPELPAGTAGVVTPPDSGSETERRRILLSNESPILAINKSSLGALNDEIVRRGGRPVSAEVFRANLVIAASSSATSKSSSVPDSFAYSEDHWSRLRIGRQDFEMLGSCRRCHMVCIDQETARKSEEPFVSLTRTRRFDGKVFFGTHMCHLSPPDSGSRSAQFPTVSVGDKVLVDPI</sequence>
<dbReference type="Pfam" id="PF03476">
    <property type="entry name" value="MOSC_N"/>
    <property type="match status" value="1"/>
</dbReference>
<evidence type="ECO:0000259" key="5">
    <source>
        <dbReference type="PROSITE" id="PS51340"/>
    </source>
</evidence>
<accession>A0A4V1X8M2</accession>
<comment type="caution">
    <text evidence="6">The sequence shown here is derived from an EMBL/GenBank/DDBJ whole genome shotgun (WGS) entry which is preliminary data.</text>
</comment>
<dbReference type="HAMAP" id="MF_03050">
    <property type="entry name" value="MOCOS"/>
    <property type="match status" value="1"/>
</dbReference>
<gene>
    <name evidence="4" type="primary">hxB</name>
    <name evidence="6" type="ORF">DL764_010708</name>
</gene>